<accession>A0A645B9C3</accession>
<dbReference type="GO" id="GO:1901135">
    <property type="term" value="P:carbohydrate derivative metabolic process"/>
    <property type="evidence" value="ECO:0007669"/>
    <property type="project" value="InterPro"/>
</dbReference>
<organism evidence="2">
    <name type="scientific">bioreactor metagenome</name>
    <dbReference type="NCBI Taxonomy" id="1076179"/>
    <lineage>
        <taxon>unclassified sequences</taxon>
        <taxon>metagenomes</taxon>
        <taxon>ecological metagenomes</taxon>
    </lineage>
</organism>
<sequence>MATYHDLFAVGRKYLDKVSQTQQAPIKATAKMMGDCMLDNGIVQLFGINHNHAFTMELFYRAGGLMPFHGFNPRDLVLRGIVSKEEYDQPDFLYRKDIIDMMWKTYNVLDNDMFILASDLGNEGCVIDMAIKVKENGHKLVVVTSLTEAKKVPCKHPSGKKLYELADIVIDSCVDNPDVVIDLGNNVKINQMATLTGNTIAQMITAETYKYLVELNVDAPVLLSANVRGADVHNREISDKYLGRWNA</sequence>
<dbReference type="InterPro" id="IPR046348">
    <property type="entry name" value="SIS_dom_sf"/>
</dbReference>
<dbReference type="AlphaFoldDB" id="A0A645B9C3"/>
<dbReference type="InterPro" id="IPR001347">
    <property type="entry name" value="SIS_dom"/>
</dbReference>
<dbReference type="NCBIfam" id="NF002805">
    <property type="entry name" value="PRK02947.1"/>
    <property type="match status" value="1"/>
</dbReference>
<comment type="caution">
    <text evidence="2">The sequence shown here is derived from an EMBL/GenBank/DDBJ whole genome shotgun (WGS) entry which is preliminary data.</text>
</comment>
<dbReference type="Gene3D" id="3.40.50.10490">
    <property type="entry name" value="Glucose-6-phosphate isomerase like protein, domain 1"/>
    <property type="match status" value="1"/>
</dbReference>
<dbReference type="PROSITE" id="PS51464">
    <property type="entry name" value="SIS"/>
    <property type="match status" value="1"/>
</dbReference>
<evidence type="ECO:0000313" key="2">
    <source>
        <dbReference type="EMBL" id="MPM58274.1"/>
    </source>
</evidence>
<dbReference type="EMBL" id="VSSQ01016679">
    <property type="protein sequence ID" value="MPM58274.1"/>
    <property type="molecule type" value="Genomic_DNA"/>
</dbReference>
<evidence type="ECO:0000259" key="1">
    <source>
        <dbReference type="PROSITE" id="PS51464"/>
    </source>
</evidence>
<reference evidence="2" key="1">
    <citation type="submission" date="2019-08" db="EMBL/GenBank/DDBJ databases">
        <authorList>
            <person name="Kucharzyk K."/>
            <person name="Murdoch R.W."/>
            <person name="Higgins S."/>
            <person name="Loffler F."/>
        </authorList>
    </citation>
    <scope>NUCLEOTIDE SEQUENCE</scope>
</reference>
<dbReference type="Pfam" id="PF13580">
    <property type="entry name" value="SIS_2"/>
    <property type="match status" value="1"/>
</dbReference>
<feature type="domain" description="SIS" evidence="1">
    <location>
        <begin position="33"/>
        <end position="210"/>
    </location>
</feature>
<dbReference type="SUPFAM" id="SSF53697">
    <property type="entry name" value="SIS domain"/>
    <property type="match status" value="1"/>
</dbReference>
<name>A0A645B9C3_9ZZZZ</name>
<dbReference type="GO" id="GO:0097367">
    <property type="term" value="F:carbohydrate derivative binding"/>
    <property type="evidence" value="ECO:0007669"/>
    <property type="project" value="InterPro"/>
</dbReference>
<protein>
    <recommendedName>
        <fullName evidence="1">SIS domain-containing protein</fullName>
    </recommendedName>
</protein>
<proteinExistence type="predicted"/>
<gene>
    <name evidence="2" type="ORF">SDC9_105105</name>
</gene>